<reference evidence="2" key="2">
    <citation type="journal article" date="2020" name="Antonie Van Leeuwenhoek">
        <title>Labilibaculum antarcticum sp. nov., a novel facultative anaerobic, psychrotorelant bacterium isolated from marine sediment of Antarctica.</title>
        <authorList>
            <person name="Watanabe M."/>
            <person name="Kojima H."/>
            <person name="Fukui M."/>
        </authorList>
    </citation>
    <scope>NUCLEOTIDE SEQUENCE [LARGE SCALE GENOMIC DNA]</scope>
    <source>
        <strain evidence="2">SPP2</strain>
    </source>
</reference>
<protein>
    <submittedName>
        <fullName evidence="1">Uncharacterized protein</fullName>
    </submittedName>
</protein>
<dbReference type="Proteomes" id="UP000218267">
    <property type="component" value="Chromosome"/>
</dbReference>
<dbReference type="AlphaFoldDB" id="A0A1Y1CLE3"/>
<dbReference type="EMBL" id="AP018042">
    <property type="protein sequence ID" value="BAX81165.1"/>
    <property type="molecule type" value="Genomic_DNA"/>
</dbReference>
<name>A0A1Y1CLE3_9BACT</name>
<reference evidence="1 2" key="1">
    <citation type="journal article" date="2018" name="Mar. Genomics">
        <title>Complete genome sequence of Marinifilaceae bacterium strain SPP2, isolated from the Antarctic marine sediment.</title>
        <authorList>
            <person name="Watanabe M."/>
            <person name="Kojima H."/>
            <person name="Fukui M."/>
        </authorList>
    </citation>
    <scope>NUCLEOTIDE SEQUENCE [LARGE SCALE GENOMIC DNA]</scope>
    <source>
        <strain evidence="1 2">SPP2</strain>
    </source>
</reference>
<keyword evidence="2" id="KW-1185">Reference proteome</keyword>
<dbReference type="KEGG" id="mbas:ALGA_2860"/>
<accession>A0A1Y1CLE3</accession>
<gene>
    <name evidence="1" type="ORF">ALGA_2860</name>
</gene>
<evidence type="ECO:0000313" key="2">
    <source>
        <dbReference type="Proteomes" id="UP000218267"/>
    </source>
</evidence>
<proteinExistence type="predicted"/>
<organism evidence="1 2">
    <name type="scientific">Labilibaculum antarcticum</name>
    <dbReference type="NCBI Taxonomy" id="1717717"/>
    <lineage>
        <taxon>Bacteria</taxon>
        <taxon>Pseudomonadati</taxon>
        <taxon>Bacteroidota</taxon>
        <taxon>Bacteroidia</taxon>
        <taxon>Marinilabiliales</taxon>
        <taxon>Marinifilaceae</taxon>
        <taxon>Labilibaculum</taxon>
    </lineage>
</organism>
<sequence>MNSSHYLCNENSNIKQFIAMDQDDFDAIKKIKKENKQAYNPWSRKDDDELINLFFDGVAVGEMAIKLKRTKGAIRARIRKMELIHIKKKDSPSAK</sequence>
<evidence type="ECO:0000313" key="1">
    <source>
        <dbReference type="EMBL" id="BAX81165.1"/>
    </source>
</evidence>